<keyword evidence="3" id="KW-1185">Reference proteome</keyword>
<name>I4EJ31_9BACT</name>
<evidence type="ECO:0000313" key="2">
    <source>
        <dbReference type="EMBL" id="CCF84693.1"/>
    </source>
</evidence>
<proteinExistence type="predicted"/>
<feature type="region of interest" description="Disordered" evidence="1">
    <location>
        <begin position="1"/>
        <end position="22"/>
    </location>
</feature>
<evidence type="ECO:0000313" key="3">
    <source>
        <dbReference type="Proteomes" id="UP000004221"/>
    </source>
</evidence>
<protein>
    <submittedName>
        <fullName evidence="2">Uncharacterized protein</fullName>
    </submittedName>
</protein>
<organism evidence="2 3">
    <name type="scientific">Nitrolancea hollandica Lb</name>
    <dbReference type="NCBI Taxonomy" id="1129897"/>
    <lineage>
        <taxon>Bacteria</taxon>
        <taxon>Pseudomonadati</taxon>
        <taxon>Thermomicrobiota</taxon>
        <taxon>Thermomicrobia</taxon>
        <taxon>Sphaerobacterales</taxon>
        <taxon>Sphaerobacterineae</taxon>
        <taxon>Sphaerobacteraceae</taxon>
        <taxon>Nitrolancea</taxon>
    </lineage>
</organism>
<evidence type="ECO:0000256" key="1">
    <source>
        <dbReference type="SAM" id="MobiDB-lite"/>
    </source>
</evidence>
<dbReference type="AlphaFoldDB" id="I4EJ31"/>
<reference evidence="2 3" key="1">
    <citation type="journal article" date="2012" name="ISME J.">
        <title>Nitrification expanded: discovery, physiology and genomics of a nitrite-oxidizing bacterium from the phylum Chloroflexi.</title>
        <authorList>
            <person name="Sorokin D.Y."/>
            <person name="Lucker S."/>
            <person name="Vejmelkova D."/>
            <person name="Kostrikina N.A."/>
            <person name="Kleerebezem R."/>
            <person name="Rijpstra W.I."/>
            <person name="Damste J.S."/>
            <person name="Le Paslier D."/>
            <person name="Muyzer G."/>
            <person name="Wagner M."/>
            <person name="van Loosdrecht M.C."/>
            <person name="Daims H."/>
        </authorList>
    </citation>
    <scope>NUCLEOTIDE SEQUENCE [LARGE SCALE GENOMIC DNA]</scope>
    <source>
        <strain evidence="3">none</strain>
    </source>
</reference>
<dbReference type="Proteomes" id="UP000004221">
    <property type="component" value="Unassembled WGS sequence"/>
</dbReference>
<dbReference type="EMBL" id="CAGS01000310">
    <property type="protein sequence ID" value="CCF84693.1"/>
    <property type="molecule type" value="Genomic_DNA"/>
</dbReference>
<accession>I4EJ31</accession>
<comment type="caution">
    <text evidence="2">The sequence shown here is derived from an EMBL/GenBank/DDBJ whole genome shotgun (WGS) entry which is preliminary data.</text>
</comment>
<gene>
    <name evidence="2" type="ORF">NITHO_3780006</name>
</gene>
<sequence length="88" mass="9059">MGPPTYRGVPAAPGRAVNGHADEKPILGMAGLRRGSVGMNGAINRNETPGLTSAGTIGSHAQFRKGDNAGRYGAGCPVKGFLQDWARL</sequence>